<dbReference type="PANTHER" id="PTHR43861">
    <property type="entry name" value="TRANS-ACONITATE 2-METHYLTRANSFERASE-RELATED"/>
    <property type="match status" value="1"/>
</dbReference>
<accession>K9P6H4</accession>
<dbReference type="HOGENOM" id="CLU_023845_1_0_3"/>
<dbReference type="eggNOG" id="COG1216">
    <property type="taxonomic scope" value="Bacteria"/>
</dbReference>
<evidence type="ECO:0000256" key="1">
    <source>
        <dbReference type="ARBA" id="ARBA00022679"/>
    </source>
</evidence>
<evidence type="ECO:0000259" key="2">
    <source>
        <dbReference type="Pfam" id="PF13712"/>
    </source>
</evidence>
<dbReference type="EMBL" id="CP003495">
    <property type="protein sequence ID" value="AFY28568.1"/>
    <property type="molecule type" value="Genomic_DNA"/>
</dbReference>
<protein>
    <recommendedName>
        <fullName evidence="2">Streptomycin biosynthesis protein StrF domain-containing protein</fullName>
    </recommendedName>
</protein>
<dbReference type="Gene3D" id="3.40.50.150">
    <property type="entry name" value="Vaccinia Virus protein VP39"/>
    <property type="match status" value="1"/>
</dbReference>
<dbReference type="InterPro" id="IPR029044">
    <property type="entry name" value="Nucleotide-diphossugar_trans"/>
</dbReference>
<dbReference type="InterPro" id="IPR029063">
    <property type="entry name" value="SAM-dependent_MTases_sf"/>
</dbReference>
<evidence type="ECO:0000313" key="3">
    <source>
        <dbReference type="EMBL" id="AFY28568.1"/>
    </source>
</evidence>
<dbReference type="GO" id="GO:0016740">
    <property type="term" value="F:transferase activity"/>
    <property type="evidence" value="ECO:0007669"/>
    <property type="project" value="UniProtKB-KW"/>
</dbReference>
<feature type="domain" description="Streptomycin biosynthesis protein StrF" evidence="2">
    <location>
        <begin position="26"/>
        <end position="193"/>
    </location>
</feature>
<dbReference type="SUPFAM" id="SSF53335">
    <property type="entry name" value="S-adenosyl-L-methionine-dependent methyltransferases"/>
    <property type="match status" value="1"/>
</dbReference>
<sequence length="454" mass="52329">MHIRIVSATRYSEQNFWNYSALGQSIKRLDICKEFAQIAFENSIGLPDVYNKAIESSATSDGIVFVHDDVWIEDILFIERVREGLEQFDAFGVIGNRRLVLGQPSWAYTSLEFSWDQEVNLIGAIAHGDYPFGEIMKFTNTKGACELVDGVMIAASCLQLRQRNIQFDQQFSFHFYDLDFCRQLRKAGLSLGVYPISLTHQSRGKLGTEEWKDSYIRYIRKWDQEFSNSSTVVFSTPAHDNFNPDILKLMNKDYDTIVEVGCSRGALARAYRSSFKCDKYIGIDIDEDSAVFARNHCSEVIIGDIESMNESAWNTLFPSSLWIFGDSLEHLKNPWSLLRRIRQNLKPEDSIIACIPNAQHWSVIARLASGNFQYEDEGLMDRTHLRWFTKRTIIDLFEKTGYSIELIYPRIFENPSENQYLPFIHRIAQIYDGDTNDPSNDCIPIQYVIKARPV</sequence>
<dbReference type="OrthoDB" id="9790457at2"/>
<dbReference type="RefSeq" id="WP_015109021.1">
    <property type="nucleotide sequence ID" value="NC_019675.1"/>
</dbReference>
<dbReference type="KEGG" id="cgc:Cyagr_1399"/>
<dbReference type="STRING" id="292564.Cyagr_1399"/>
<evidence type="ECO:0000313" key="4">
    <source>
        <dbReference type="Proteomes" id="UP000010388"/>
    </source>
</evidence>
<dbReference type="Pfam" id="PF13489">
    <property type="entry name" value="Methyltransf_23"/>
    <property type="match status" value="1"/>
</dbReference>
<dbReference type="CDD" id="cd02440">
    <property type="entry name" value="AdoMet_MTases"/>
    <property type="match status" value="1"/>
</dbReference>
<reference evidence="4" key="1">
    <citation type="journal article" date="2013" name="Proc. Natl. Acad. Sci. U.S.A.">
        <title>Improving the coverage of the cyanobacterial phylum using diversity-driven genome sequencing.</title>
        <authorList>
            <person name="Shih P.M."/>
            <person name="Wu D."/>
            <person name="Latifi A."/>
            <person name="Axen S.D."/>
            <person name="Fewer D.P."/>
            <person name="Talla E."/>
            <person name="Calteau A."/>
            <person name="Cai F."/>
            <person name="Tandeau de Marsac N."/>
            <person name="Rippka R."/>
            <person name="Herdman M."/>
            <person name="Sivonen K."/>
            <person name="Coursin T."/>
            <person name="Laurent T."/>
            <person name="Goodwin L."/>
            <person name="Nolan M."/>
            <person name="Davenport K.W."/>
            <person name="Han C.S."/>
            <person name="Rubin E.M."/>
            <person name="Eisen J.A."/>
            <person name="Woyke T."/>
            <person name="Gugger M."/>
            <person name="Kerfeld C.A."/>
        </authorList>
    </citation>
    <scope>NUCLEOTIDE SEQUENCE [LARGE SCALE GENOMIC DNA]</scope>
    <source>
        <strain evidence="4">ATCC 27147 / PCC 6307</strain>
    </source>
</reference>
<dbReference type="InterPro" id="IPR059123">
    <property type="entry name" value="StrF_dom"/>
</dbReference>
<dbReference type="Pfam" id="PF13712">
    <property type="entry name" value="Glyco_tranf_2_5"/>
    <property type="match status" value="1"/>
</dbReference>
<dbReference type="Proteomes" id="UP000010388">
    <property type="component" value="Chromosome"/>
</dbReference>
<dbReference type="SUPFAM" id="SSF53448">
    <property type="entry name" value="Nucleotide-diphospho-sugar transferases"/>
    <property type="match status" value="1"/>
</dbReference>
<keyword evidence="1" id="KW-0808">Transferase</keyword>
<proteinExistence type="predicted"/>
<organism evidence="3 4">
    <name type="scientific">Cyanobium gracile (strain ATCC 27147 / PCC 6307)</name>
    <dbReference type="NCBI Taxonomy" id="292564"/>
    <lineage>
        <taxon>Bacteria</taxon>
        <taxon>Bacillati</taxon>
        <taxon>Cyanobacteriota</taxon>
        <taxon>Cyanophyceae</taxon>
        <taxon>Synechococcales</taxon>
        <taxon>Prochlorococcaceae</taxon>
        <taxon>Cyanobium</taxon>
    </lineage>
</organism>
<name>K9P6H4_CYAGP</name>
<gene>
    <name evidence="3" type="ordered locus">Cyagr_1399</name>
</gene>
<dbReference type="Gene3D" id="3.90.550.10">
    <property type="entry name" value="Spore Coat Polysaccharide Biosynthesis Protein SpsA, Chain A"/>
    <property type="match status" value="1"/>
</dbReference>
<dbReference type="AlphaFoldDB" id="K9P6H4"/>
<dbReference type="PANTHER" id="PTHR43861:SF3">
    <property type="entry name" value="PUTATIVE (AFU_ORTHOLOGUE AFUA_2G14390)-RELATED"/>
    <property type="match status" value="1"/>
</dbReference>
<dbReference type="eggNOG" id="COG0827">
    <property type="taxonomic scope" value="Bacteria"/>
</dbReference>